<organism evidence="4 5">
    <name type="scientific">Gordonia polyisoprenivorans</name>
    <dbReference type="NCBI Taxonomy" id="84595"/>
    <lineage>
        <taxon>Bacteria</taxon>
        <taxon>Bacillati</taxon>
        <taxon>Actinomycetota</taxon>
        <taxon>Actinomycetes</taxon>
        <taxon>Mycobacteriales</taxon>
        <taxon>Gordoniaceae</taxon>
        <taxon>Gordonia</taxon>
    </lineage>
</organism>
<dbReference type="GO" id="GO:0016787">
    <property type="term" value="F:hydrolase activity"/>
    <property type="evidence" value="ECO:0007669"/>
    <property type="project" value="UniProtKB-KW"/>
</dbReference>
<gene>
    <name evidence="4" type="ORF">HGA05_24760</name>
</gene>
<dbReference type="InterPro" id="IPR011234">
    <property type="entry name" value="Fumarylacetoacetase-like_C"/>
</dbReference>
<dbReference type="Pfam" id="PF01557">
    <property type="entry name" value="FAA_hydrolase"/>
    <property type="match status" value="1"/>
</dbReference>
<protein>
    <submittedName>
        <fullName evidence="4">Fumarylacetoacetate hydrolase family protein</fullName>
    </submittedName>
</protein>
<evidence type="ECO:0000256" key="2">
    <source>
        <dbReference type="ARBA" id="ARBA00022723"/>
    </source>
</evidence>
<dbReference type="InterPro" id="IPR051121">
    <property type="entry name" value="FAH"/>
</dbReference>
<dbReference type="PANTHER" id="PTHR42796">
    <property type="entry name" value="FUMARYLACETOACETATE HYDROLASE DOMAIN-CONTAINING PROTEIN 2A-RELATED"/>
    <property type="match status" value="1"/>
</dbReference>
<dbReference type="SUPFAM" id="SSF56529">
    <property type="entry name" value="FAH"/>
    <property type="match status" value="1"/>
</dbReference>
<dbReference type="InterPro" id="IPR036663">
    <property type="entry name" value="Fumarylacetoacetase_C_sf"/>
</dbReference>
<keyword evidence="4" id="KW-0378">Hydrolase</keyword>
<evidence type="ECO:0000313" key="4">
    <source>
        <dbReference type="EMBL" id="NKY04778.1"/>
    </source>
</evidence>
<dbReference type="AlphaFoldDB" id="A0A846WSV4"/>
<comment type="caution">
    <text evidence="4">The sequence shown here is derived from an EMBL/GenBank/DDBJ whole genome shotgun (WGS) entry which is preliminary data.</text>
</comment>
<dbReference type="Proteomes" id="UP000563898">
    <property type="component" value="Unassembled WGS sequence"/>
</dbReference>
<dbReference type="PANTHER" id="PTHR42796:SF4">
    <property type="entry name" value="FUMARYLACETOACETATE HYDROLASE DOMAIN-CONTAINING PROTEIN 2A"/>
    <property type="match status" value="1"/>
</dbReference>
<feature type="domain" description="Fumarylacetoacetase-like C-terminal" evidence="3">
    <location>
        <begin position="68"/>
        <end position="270"/>
    </location>
</feature>
<name>A0A846WSV4_9ACTN</name>
<reference evidence="4 5" key="1">
    <citation type="submission" date="2020-04" db="EMBL/GenBank/DDBJ databases">
        <title>MicrobeNet Type strains.</title>
        <authorList>
            <person name="Nicholson A.C."/>
        </authorList>
    </citation>
    <scope>NUCLEOTIDE SEQUENCE [LARGE SCALE GENOMIC DNA]</scope>
    <source>
        <strain evidence="4 5">ATCC BAA-14</strain>
    </source>
</reference>
<evidence type="ECO:0000313" key="5">
    <source>
        <dbReference type="Proteomes" id="UP000563898"/>
    </source>
</evidence>
<dbReference type="GO" id="GO:0046872">
    <property type="term" value="F:metal ion binding"/>
    <property type="evidence" value="ECO:0007669"/>
    <property type="project" value="UniProtKB-KW"/>
</dbReference>
<keyword evidence="2" id="KW-0479">Metal-binding</keyword>
<accession>A0A846WSV4</accession>
<comment type="similarity">
    <text evidence="1">Belongs to the FAH family.</text>
</comment>
<proteinExistence type="inferred from homology"/>
<dbReference type="GO" id="GO:0044281">
    <property type="term" value="P:small molecule metabolic process"/>
    <property type="evidence" value="ECO:0007669"/>
    <property type="project" value="UniProtKB-ARBA"/>
</dbReference>
<dbReference type="RefSeq" id="WP_006368855.1">
    <property type="nucleotide sequence ID" value="NZ_CP073075.1"/>
</dbReference>
<dbReference type="Gene3D" id="3.90.850.10">
    <property type="entry name" value="Fumarylacetoacetase-like, C-terminal domain"/>
    <property type="match status" value="1"/>
</dbReference>
<sequence length="287" mass="30767">MRLATLRVAGRTRAARVESDGGAILLDAPDVGTLLQHPNWEDLARADGPRADFAPEDLAPPITLRSAKVFLVGFNFGSHATELGREQPAYPSIFAKYPESLVGAHDPIALPHHSLSVQNDWEVELVTVIGTAGRHIPIADAPRHIAGYCVGNDTGVRDWQFRNRPPLMGKAWEAMTPIGPWLTTDSGPVDAMRLTTDVDGERVQDGLGADMIFDPATVISYLSTVITLQPGDMIFLGTPPGIALGQEPAPWLHPGQTLTTAISGLGELRNLCVESPAPATSDWTIHG</sequence>
<evidence type="ECO:0000259" key="3">
    <source>
        <dbReference type="Pfam" id="PF01557"/>
    </source>
</evidence>
<evidence type="ECO:0000256" key="1">
    <source>
        <dbReference type="ARBA" id="ARBA00010211"/>
    </source>
</evidence>
<dbReference type="EMBL" id="JAAXPC010000023">
    <property type="protein sequence ID" value="NKY04778.1"/>
    <property type="molecule type" value="Genomic_DNA"/>
</dbReference>